<comment type="similarity">
    <text evidence="2">Belongs to the SusD family.</text>
</comment>
<keyword evidence="10" id="KW-1185">Reference proteome</keyword>
<organism evidence="9 10">
    <name type="scientific">Runella defluvii</name>
    <dbReference type="NCBI Taxonomy" id="370973"/>
    <lineage>
        <taxon>Bacteria</taxon>
        <taxon>Pseudomonadati</taxon>
        <taxon>Bacteroidota</taxon>
        <taxon>Cytophagia</taxon>
        <taxon>Cytophagales</taxon>
        <taxon>Spirosomataceae</taxon>
        <taxon>Runella</taxon>
    </lineage>
</organism>
<evidence type="ECO:0000313" key="10">
    <source>
        <dbReference type="Proteomes" id="UP000541352"/>
    </source>
</evidence>
<reference evidence="9 10" key="1">
    <citation type="submission" date="2020-08" db="EMBL/GenBank/DDBJ databases">
        <title>Genomic Encyclopedia of Type Strains, Phase IV (KMG-IV): sequencing the most valuable type-strain genomes for metagenomic binning, comparative biology and taxonomic classification.</title>
        <authorList>
            <person name="Goeker M."/>
        </authorList>
    </citation>
    <scope>NUCLEOTIDE SEQUENCE [LARGE SCALE GENOMIC DNA]</scope>
    <source>
        <strain evidence="9 10">DSM 17976</strain>
    </source>
</reference>
<gene>
    <name evidence="9" type="ORF">FHS57_001126</name>
</gene>
<comment type="subcellular location">
    <subcellularLocation>
        <location evidence="1">Cell outer membrane</location>
    </subcellularLocation>
</comment>
<dbReference type="Proteomes" id="UP000541352">
    <property type="component" value="Unassembled WGS sequence"/>
</dbReference>
<feature type="domain" description="SusD-like N-terminal" evidence="8">
    <location>
        <begin position="96"/>
        <end position="224"/>
    </location>
</feature>
<sequence length="575" mass="63062">MKKIIFSLTSIILLLAGYACKDSFLEVPPTGSLAKAQLTSKAGLDGSLISAYAQLSALGQTHSGPSNWLIGSIRGGDANKGTDPGDGSEMNPIQTFQYNSTDPVAANVYQSYFEGVSRANAVLALLKEAQPSVKAEDIKLITAEARFLRGHFYFQLKRNFNLVPYVDETKNLSNGIDKVKNDVELWPKIEDDFKTAYNDLPETSSAVGRANKWAAASYLAKVYLYQKKYAEAKALFDLIIANGKTTGGKKYALLPKYSDLYRVANDNNAESVFAVQATVKSGNGNNANADLQLNFIQGSDPGTCCGFFQPSFEFVNSFRTDAKGLPFLDGTYNAPANAVKTDMGIKSDVAFTPDAGPLDPRLDHTVGRRGIPFLDWGPHTGFSMIRNQPNGGPYSPKKYLFTKAEKAAGLTETGGWGHQTYNAYNVTIIRFADVLLMAAEAEIEVGSLAKALEYTNMVRGRAMNASDYVMIDGKPAANYKIALYDAFPTKEYARSAVRFERRIELGMEGYRFYDLVRWGEDVAAINKYLQYDQVLLPGALGGAKYEAKYALFPIPQGQMDLLNSKEQILKQNPGY</sequence>
<name>A0A7W5ZJN7_9BACT</name>
<dbReference type="RefSeq" id="WP_183971892.1">
    <property type="nucleotide sequence ID" value="NZ_JACIBY010000002.1"/>
</dbReference>
<protein>
    <recommendedName>
        <fullName evidence="11">RagB/SusD family nutrient uptake outer membrane protein</fullName>
    </recommendedName>
</protein>
<keyword evidence="4" id="KW-0472">Membrane</keyword>
<evidence type="ECO:0000256" key="5">
    <source>
        <dbReference type="ARBA" id="ARBA00023237"/>
    </source>
</evidence>
<evidence type="ECO:0000256" key="6">
    <source>
        <dbReference type="SAM" id="SignalP"/>
    </source>
</evidence>
<comment type="caution">
    <text evidence="9">The sequence shown here is derived from an EMBL/GenBank/DDBJ whole genome shotgun (WGS) entry which is preliminary data.</text>
</comment>
<evidence type="ECO:0000259" key="8">
    <source>
        <dbReference type="Pfam" id="PF14322"/>
    </source>
</evidence>
<evidence type="ECO:0000256" key="3">
    <source>
        <dbReference type="ARBA" id="ARBA00022729"/>
    </source>
</evidence>
<feature type="domain" description="RagB/SusD" evidence="7">
    <location>
        <begin position="270"/>
        <end position="575"/>
    </location>
</feature>
<evidence type="ECO:0000256" key="2">
    <source>
        <dbReference type="ARBA" id="ARBA00006275"/>
    </source>
</evidence>
<dbReference type="Gene3D" id="1.25.40.390">
    <property type="match status" value="1"/>
</dbReference>
<dbReference type="InterPro" id="IPR011990">
    <property type="entry name" value="TPR-like_helical_dom_sf"/>
</dbReference>
<proteinExistence type="inferred from homology"/>
<dbReference type="PROSITE" id="PS51257">
    <property type="entry name" value="PROKAR_LIPOPROTEIN"/>
    <property type="match status" value="1"/>
</dbReference>
<evidence type="ECO:0000313" key="9">
    <source>
        <dbReference type="EMBL" id="MBB3837132.1"/>
    </source>
</evidence>
<evidence type="ECO:0008006" key="11">
    <source>
        <dbReference type="Google" id="ProtNLM"/>
    </source>
</evidence>
<dbReference type="Pfam" id="PF14322">
    <property type="entry name" value="SusD-like_3"/>
    <property type="match status" value="1"/>
</dbReference>
<dbReference type="Pfam" id="PF07980">
    <property type="entry name" value="SusD_RagB"/>
    <property type="match status" value="1"/>
</dbReference>
<dbReference type="GO" id="GO:0009279">
    <property type="term" value="C:cell outer membrane"/>
    <property type="evidence" value="ECO:0007669"/>
    <property type="project" value="UniProtKB-SubCell"/>
</dbReference>
<dbReference type="EMBL" id="JACIBY010000002">
    <property type="protein sequence ID" value="MBB3837132.1"/>
    <property type="molecule type" value="Genomic_DNA"/>
</dbReference>
<keyword evidence="3 6" id="KW-0732">Signal</keyword>
<dbReference type="SUPFAM" id="SSF48452">
    <property type="entry name" value="TPR-like"/>
    <property type="match status" value="1"/>
</dbReference>
<evidence type="ECO:0000256" key="4">
    <source>
        <dbReference type="ARBA" id="ARBA00023136"/>
    </source>
</evidence>
<dbReference type="AlphaFoldDB" id="A0A7W5ZJN7"/>
<dbReference type="InterPro" id="IPR033985">
    <property type="entry name" value="SusD-like_N"/>
</dbReference>
<dbReference type="InterPro" id="IPR012944">
    <property type="entry name" value="SusD_RagB_dom"/>
</dbReference>
<evidence type="ECO:0000259" key="7">
    <source>
        <dbReference type="Pfam" id="PF07980"/>
    </source>
</evidence>
<feature type="chain" id="PRO_5030768644" description="RagB/SusD family nutrient uptake outer membrane protein" evidence="6">
    <location>
        <begin position="22"/>
        <end position="575"/>
    </location>
</feature>
<feature type="signal peptide" evidence="6">
    <location>
        <begin position="1"/>
        <end position="21"/>
    </location>
</feature>
<keyword evidence="5" id="KW-0998">Cell outer membrane</keyword>
<evidence type="ECO:0000256" key="1">
    <source>
        <dbReference type="ARBA" id="ARBA00004442"/>
    </source>
</evidence>
<accession>A0A7W5ZJN7</accession>